<feature type="compositionally biased region" description="Low complexity" evidence="1">
    <location>
        <begin position="469"/>
        <end position="481"/>
    </location>
</feature>
<feature type="region of interest" description="Disordered" evidence="1">
    <location>
        <begin position="43"/>
        <end position="80"/>
    </location>
</feature>
<feature type="compositionally biased region" description="Polar residues" evidence="1">
    <location>
        <begin position="490"/>
        <end position="504"/>
    </location>
</feature>
<reference evidence="2 3" key="1">
    <citation type="submission" date="2015-07" db="EMBL/GenBank/DDBJ databases">
        <title>Comparative genomics of the Sigatoka disease complex on banana suggests a link between parallel evolutionary changes in Pseudocercospora fijiensis and Pseudocercospora eumusae and increased virulence on the banana host.</title>
        <authorList>
            <person name="Chang T.-C."/>
            <person name="Salvucci A."/>
            <person name="Crous P.W."/>
            <person name="Stergiopoulos I."/>
        </authorList>
    </citation>
    <scope>NUCLEOTIDE SEQUENCE [LARGE SCALE GENOMIC DNA]</scope>
    <source>
        <strain evidence="2 3">CBS 114824</strain>
    </source>
</reference>
<dbReference type="STRING" id="321146.A0A139HTN1"/>
<feature type="compositionally biased region" description="Low complexity" evidence="1">
    <location>
        <begin position="444"/>
        <end position="453"/>
    </location>
</feature>
<feature type="compositionally biased region" description="Low complexity" evidence="1">
    <location>
        <begin position="534"/>
        <end position="543"/>
    </location>
</feature>
<feature type="region of interest" description="Disordered" evidence="1">
    <location>
        <begin position="444"/>
        <end position="504"/>
    </location>
</feature>
<dbReference type="AlphaFoldDB" id="A0A139HTN1"/>
<evidence type="ECO:0000256" key="1">
    <source>
        <dbReference type="SAM" id="MobiDB-lite"/>
    </source>
</evidence>
<gene>
    <name evidence="2" type="ORF">AC578_1074</name>
</gene>
<dbReference type="OrthoDB" id="5432at2759"/>
<evidence type="ECO:0000313" key="3">
    <source>
        <dbReference type="Proteomes" id="UP000070133"/>
    </source>
</evidence>
<keyword evidence="3" id="KW-1185">Reference proteome</keyword>
<dbReference type="EMBL" id="LFZN01000010">
    <property type="protein sequence ID" value="KXT05830.1"/>
    <property type="molecule type" value="Genomic_DNA"/>
</dbReference>
<dbReference type="Proteomes" id="UP000070133">
    <property type="component" value="Unassembled WGS sequence"/>
</dbReference>
<proteinExistence type="predicted"/>
<accession>A0A139HTN1</accession>
<evidence type="ECO:0000313" key="2">
    <source>
        <dbReference type="EMBL" id="KXT05830.1"/>
    </source>
</evidence>
<feature type="compositionally biased region" description="Polar residues" evidence="1">
    <location>
        <begin position="574"/>
        <end position="592"/>
    </location>
</feature>
<protein>
    <submittedName>
        <fullName evidence="2">Uncharacterized protein</fullName>
    </submittedName>
</protein>
<feature type="region of interest" description="Disordered" evidence="1">
    <location>
        <begin position="534"/>
        <end position="597"/>
    </location>
</feature>
<comment type="caution">
    <text evidence="2">The sequence shown here is derived from an EMBL/GenBank/DDBJ whole genome shotgun (WGS) entry which is preliminary data.</text>
</comment>
<name>A0A139HTN1_9PEZI</name>
<organism evidence="2 3">
    <name type="scientific">Pseudocercospora eumusae</name>
    <dbReference type="NCBI Taxonomy" id="321146"/>
    <lineage>
        <taxon>Eukaryota</taxon>
        <taxon>Fungi</taxon>
        <taxon>Dikarya</taxon>
        <taxon>Ascomycota</taxon>
        <taxon>Pezizomycotina</taxon>
        <taxon>Dothideomycetes</taxon>
        <taxon>Dothideomycetidae</taxon>
        <taxon>Mycosphaerellales</taxon>
        <taxon>Mycosphaerellaceae</taxon>
        <taxon>Pseudocercospora</taxon>
    </lineage>
</organism>
<sequence>MLQQNVGAQPNRAFAALPLTHNAYLHQGYGLSGEYGQFQAFDTPEQPQQQEHEKETEPPGPSPARKAGPARPIALGTDPTNRKLLDLPPVVGSTIQFLNKHLKYRPIPHDLDAVRDKLFRVDKELLLDSQQICDYWLHMTNVYQRSTKPERSHNGTVTEVWECRNRRRVKIIANPPKESQGRGQRNKNTKDDILGDVAQCKLRIRFISYTKHHESCPWSKDQPGTPPGFMSCKCIPEWVHMERTEKTKEYEHQHEHDIAMLDRFKRSDAIMYYAKVLVEQRYTFACVHKWILKKYASKTQEVQYLSKQDVSNVGRPWRLLNKDVELKGEIEEENHLDKQRNECLDAIQTTSQSQLAKALTEVCRRIPEAVDIILPFMEKAADGDESSSRILEAEDIVVPEPGLPKKREALHAYVRPVPNQQPHTPDSTSHQTLTAFSATAAPYASTAAPPNTSMHTRVDPNRPGQFVLSKAPAASPSGPSADNGDKRPRSSSLHDTLNATLTNSDPEAASRILANAASNSRFALPYDATSKARAPAASRSSAAPWPPPSITHPVAQASQQWSGTGERRPIWAQPTPSKRSAAGSPSNSTQAPKRTLYEEIRTQLRSELTSIPP</sequence>